<accession>A0A0F9M3N0</accession>
<dbReference type="AlphaFoldDB" id="A0A0F9M3N0"/>
<protein>
    <submittedName>
        <fullName evidence="1">Uncharacterized protein</fullName>
    </submittedName>
</protein>
<gene>
    <name evidence="1" type="ORF">LCGC14_1507690</name>
</gene>
<evidence type="ECO:0000313" key="1">
    <source>
        <dbReference type="EMBL" id="KKM63812.1"/>
    </source>
</evidence>
<comment type="caution">
    <text evidence="1">The sequence shown here is derived from an EMBL/GenBank/DDBJ whole genome shotgun (WGS) entry which is preliminary data.</text>
</comment>
<organism evidence="1">
    <name type="scientific">marine sediment metagenome</name>
    <dbReference type="NCBI Taxonomy" id="412755"/>
    <lineage>
        <taxon>unclassified sequences</taxon>
        <taxon>metagenomes</taxon>
        <taxon>ecological metagenomes</taxon>
    </lineage>
</organism>
<proteinExistence type="predicted"/>
<name>A0A0F9M3N0_9ZZZZ</name>
<dbReference type="EMBL" id="LAZR01011027">
    <property type="protein sequence ID" value="KKM63812.1"/>
    <property type="molecule type" value="Genomic_DNA"/>
</dbReference>
<sequence length="50" mass="5766">MRSRSSIEADGSRYDIKSLEVLLDIRDLLKKRAPAPRRKVTRRRKPDAGS</sequence>
<reference evidence="1" key="1">
    <citation type="journal article" date="2015" name="Nature">
        <title>Complex archaea that bridge the gap between prokaryotes and eukaryotes.</title>
        <authorList>
            <person name="Spang A."/>
            <person name="Saw J.H."/>
            <person name="Jorgensen S.L."/>
            <person name="Zaremba-Niedzwiedzka K."/>
            <person name="Martijn J."/>
            <person name="Lind A.E."/>
            <person name="van Eijk R."/>
            <person name="Schleper C."/>
            <person name="Guy L."/>
            <person name="Ettema T.J."/>
        </authorList>
    </citation>
    <scope>NUCLEOTIDE SEQUENCE</scope>
</reference>